<dbReference type="Pfam" id="PF00753">
    <property type="entry name" value="Lactamase_B"/>
    <property type="match status" value="1"/>
</dbReference>
<keyword evidence="3 6" id="KW-0378">Hydrolase</keyword>
<evidence type="ECO:0000256" key="3">
    <source>
        <dbReference type="ARBA" id="ARBA00022801"/>
    </source>
</evidence>
<dbReference type="InterPro" id="IPR001279">
    <property type="entry name" value="Metallo-B-lactamas"/>
</dbReference>
<sequence length="280" mass="31231">MRIHHLNCGTMRPYGGRLVSGSGSLFATAEMICHCLLVESDHGLVLVDSGYGTDDVRNPDASLTRSFRRLARPVLDESETALRQVEGLGFRAEDVRDILLTHLDLDHGGGLRDFPHARVHVLRSELEAARSARTSGERTRYPRAQWAHGPQWVTHDPQGDEWFGFAAVRDLPDVPADIRLVPLTGHTVGHTGVAVRDGDGWLLHAGDAYFHHDEMRVEAPGCPPGLRYMQARMETARGLRLANQERLRELVREHGDQITIFSAHDPVELRALQHHRAGVN</sequence>
<dbReference type="RefSeq" id="WP_142104847.1">
    <property type="nucleotide sequence ID" value="NZ_VFPH01000002.1"/>
</dbReference>
<feature type="domain" description="Metallo-beta-lactamase" evidence="5">
    <location>
        <begin position="32"/>
        <end position="264"/>
    </location>
</feature>
<dbReference type="Proteomes" id="UP000319818">
    <property type="component" value="Unassembled WGS sequence"/>
</dbReference>
<comment type="similarity">
    <text evidence="1">Belongs to the metallo-beta-lactamase superfamily.</text>
</comment>
<dbReference type="PANTHER" id="PTHR42978:SF3">
    <property type="entry name" value="BLR3078 PROTEIN"/>
    <property type="match status" value="1"/>
</dbReference>
<evidence type="ECO:0000313" key="6">
    <source>
        <dbReference type="EMBL" id="TQM38129.1"/>
    </source>
</evidence>
<accession>A0A543FWH0</accession>
<keyword evidence="2" id="KW-0479">Metal-binding</keyword>
<dbReference type="InterPro" id="IPR051013">
    <property type="entry name" value="MBL_superfamily_lactonases"/>
</dbReference>
<keyword evidence="7" id="KW-1185">Reference proteome</keyword>
<dbReference type="GO" id="GO:0016787">
    <property type="term" value="F:hydrolase activity"/>
    <property type="evidence" value="ECO:0007669"/>
    <property type="project" value="UniProtKB-KW"/>
</dbReference>
<dbReference type="InterPro" id="IPR036866">
    <property type="entry name" value="RibonucZ/Hydroxyglut_hydro"/>
</dbReference>
<dbReference type="AlphaFoldDB" id="A0A543FWH0"/>
<evidence type="ECO:0000256" key="4">
    <source>
        <dbReference type="ARBA" id="ARBA00022833"/>
    </source>
</evidence>
<dbReference type="SMART" id="SM00849">
    <property type="entry name" value="Lactamase_B"/>
    <property type="match status" value="1"/>
</dbReference>
<dbReference type="GO" id="GO:0046872">
    <property type="term" value="F:metal ion binding"/>
    <property type="evidence" value="ECO:0007669"/>
    <property type="project" value="UniProtKB-KW"/>
</dbReference>
<evidence type="ECO:0000313" key="7">
    <source>
        <dbReference type="Proteomes" id="UP000319818"/>
    </source>
</evidence>
<name>A0A543FWH0_9PSEU</name>
<protein>
    <submittedName>
        <fullName evidence="6">Glyoxylase-like metal-dependent hydrolase (Beta-lactamase superfamily II)</fullName>
    </submittedName>
</protein>
<reference evidence="6 7" key="1">
    <citation type="submission" date="2019-06" db="EMBL/GenBank/DDBJ databases">
        <title>Sequencing the genomes of 1000 actinobacteria strains.</title>
        <authorList>
            <person name="Klenk H.-P."/>
        </authorList>
    </citation>
    <scope>NUCLEOTIDE SEQUENCE [LARGE SCALE GENOMIC DNA]</scope>
    <source>
        <strain evidence="6 7">DSM 45511</strain>
    </source>
</reference>
<dbReference type="CDD" id="cd07742">
    <property type="entry name" value="metallo-hydrolase-like_MBL-fold"/>
    <property type="match status" value="1"/>
</dbReference>
<evidence type="ECO:0000259" key="5">
    <source>
        <dbReference type="SMART" id="SM00849"/>
    </source>
</evidence>
<dbReference type="OrthoDB" id="3196337at2"/>
<dbReference type="SUPFAM" id="SSF56281">
    <property type="entry name" value="Metallo-hydrolase/oxidoreductase"/>
    <property type="match status" value="1"/>
</dbReference>
<organism evidence="6 7">
    <name type="scientific">Pseudonocardia cypriaca</name>
    <dbReference type="NCBI Taxonomy" id="882449"/>
    <lineage>
        <taxon>Bacteria</taxon>
        <taxon>Bacillati</taxon>
        <taxon>Actinomycetota</taxon>
        <taxon>Actinomycetes</taxon>
        <taxon>Pseudonocardiales</taxon>
        <taxon>Pseudonocardiaceae</taxon>
        <taxon>Pseudonocardia</taxon>
    </lineage>
</organism>
<proteinExistence type="inferred from homology"/>
<evidence type="ECO:0000256" key="2">
    <source>
        <dbReference type="ARBA" id="ARBA00022723"/>
    </source>
</evidence>
<comment type="caution">
    <text evidence="6">The sequence shown here is derived from an EMBL/GenBank/DDBJ whole genome shotgun (WGS) entry which is preliminary data.</text>
</comment>
<gene>
    <name evidence="6" type="ORF">FB388_5356</name>
</gene>
<evidence type="ECO:0000256" key="1">
    <source>
        <dbReference type="ARBA" id="ARBA00007749"/>
    </source>
</evidence>
<dbReference type="EMBL" id="VFPH01000002">
    <property type="protein sequence ID" value="TQM38129.1"/>
    <property type="molecule type" value="Genomic_DNA"/>
</dbReference>
<dbReference type="PANTHER" id="PTHR42978">
    <property type="entry name" value="QUORUM-QUENCHING LACTONASE YTNP-RELATED-RELATED"/>
    <property type="match status" value="1"/>
</dbReference>
<keyword evidence="4" id="KW-0862">Zinc</keyword>
<dbReference type="Gene3D" id="3.60.15.10">
    <property type="entry name" value="Ribonuclease Z/Hydroxyacylglutathione hydrolase-like"/>
    <property type="match status" value="1"/>
</dbReference>